<feature type="region of interest" description="Disordered" evidence="1">
    <location>
        <begin position="758"/>
        <end position="779"/>
    </location>
</feature>
<evidence type="ECO:0000256" key="1">
    <source>
        <dbReference type="SAM" id="MobiDB-lite"/>
    </source>
</evidence>
<gene>
    <name evidence="2" type="ORF">B0H66DRAFT_544983</name>
</gene>
<reference evidence="2" key="1">
    <citation type="journal article" date="2023" name="Mol. Phylogenet. Evol.">
        <title>Genome-scale phylogeny and comparative genomics of the fungal order Sordariales.</title>
        <authorList>
            <person name="Hensen N."/>
            <person name="Bonometti L."/>
            <person name="Westerberg I."/>
            <person name="Brannstrom I.O."/>
            <person name="Guillou S."/>
            <person name="Cros-Aarteil S."/>
            <person name="Calhoun S."/>
            <person name="Haridas S."/>
            <person name="Kuo A."/>
            <person name="Mondo S."/>
            <person name="Pangilinan J."/>
            <person name="Riley R."/>
            <person name="LaButti K."/>
            <person name="Andreopoulos B."/>
            <person name="Lipzen A."/>
            <person name="Chen C."/>
            <person name="Yan M."/>
            <person name="Daum C."/>
            <person name="Ng V."/>
            <person name="Clum A."/>
            <person name="Steindorff A."/>
            <person name="Ohm R.A."/>
            <person name="Martin F."/>
            <person name="Silar P."/>
            <person name="Natvig D.O."/>
            <person name="Lalanne C."/>
            <person name="Gautier V."/>
            <person name="Ament-Velasquez S.L."/>
            <person name="Kruys A."/>
            <person name="Hutchinson M.I."/>
            <person name="Powell A.J."/>
            <person name="Barry K."/>
            <person name="Miller A.N."/>
            <person name="Grigoriev I.V."/>
            <person name="Debuchy R."/>
            <person name="Gladieux P."/>
            <person name="Hiltunen Thoren M."/>
            <person name="Johannesson H."/>
        </authorList>
    </citation>
    <scope>NUCLEOTIDE SEQUENCE</scope>
    <source>
        <strain evidence="2">CBS 118394</strain>
    </source>
</reference>
<feature type="compositionally biased region" description="Acidic residues" evidence="1">
    <location>
        <begin position="807"/>
        <end position="836"/>
    </location>
</feature>
<dbReference type="AlphaFoldDB" id="A0AAE0MGG5"/>
<evidence type="ECO:0000313" key="3">
    <source>
        <dbReference type="Proteomes" id="UP001283341"/>
    </source>
</evidence>
<dbReference type="EMBL" id="JAUEDM010000001">
    <property type="protein sequence ID" value="KAK3330828.1"/>
    <property type="molecule type" value="Genomic_DNA"/>
</dbReference>
<protein>
    <recommendedName>
        <fullName evidence="4">F-box domain-containing protein</fullName>
    </recommendedName>
</protein>
<accession>A0AAE0MGG5</accession>
<name>A0AAE0MGG5_9PEZI</name>
<feature type="region of interest" description="Disordered" evidence="1">
    <location>
        <begin position="1"/>
        <end position="25"/>
    </location>
</feature>
<feature type="compositionally biased region" description="Polar residues" evidence="1">
    <location>
        <begin position="1"/>
        <end position="10"/>
    </location>
</feature>
<feature type="region of interest" description="Disordered" evidence="1">
    <location>
        <begin position="801"/>
        <end position="870"/>
    </location>
</feature>
<keyword evidence="3" id="KW-1185">Reference proteome</keyword>
<comment type="caution">
    <text evidence="2">The sequence shown here is derived from an EMBL/GenBank/DDBJ whole genome shotgun (WGS) entry which is preliminary data.</text>
</comment>
<proteinExistence type="predicted"/>
<organism evidence="2 3">
    <name type="scientific">Apodospora peruviana</name>
    <dbReference type="NCBI Taxonomy" id="516989"/>
    <lineage>
        <taxon>Eukaryota</taxon>
        <taxon>Fungi</taxon>
        <taxon>Dikarya</taxon>
        <taxon>Ascomycota</taxon>
        <taxon>Pezizomycotina</taxon>
        <taxon>Sordariomycetes</taxon>
        <taxon>Sordariomycetidae</taxon>
        <taxon>Sordariales</taxon>
        <taxon>Lasiosphaeriaceae</taxon>
        <taxon>Apodospora</taxon>
    </lineage>
</organism>
<feature type="compositionally biased region" description="Acidic residues" evidence="1">
    <location>
        <begin position="844"/>
        <end position="868"/>
    </location>
</feature>
<sequence length="897" mass="98971">MDSAMTTTLASRAKPTDLTDSSSPKKTTNILSRYLSGKDQQWKAYYERNGPLTLLDLPIDILHLIVKEITHTNDLTSLALANSTLYNLAIPLIYSRFDIVWPDGNIQPSETKSVDALTYGLATLCRGSSFSRTTRKGWNSSVRPPGKFMDNGYAKYTKKFSLGNGPKDWVEDYMITKEGGKMLGTLVSIAISKMNNLEAFVWDMPTGVLSDIFEALSSLDESMDDSTETACKLNRVWVRWHDNSDQQLAASSGLLNPGGSPAAVVPLGSQLTPIGIMLPADARHPTPRGPISYSEHHCEYPTFSVLPPLKSLTVLDIDELSYLDEMAVLIERSKDTLQELRVGISTKAVHKDFVQTWDGPELEQIDHDAQWPGQSTIGERRLGGVLGVLVGKVYDIRKKPLMRMNGKLAAETAGRLEPTSWTVPPVSSDTQGEVDDVTRATTPPEAQDTNGHVTEAAATQPQMPGDILAKAQALLKGEKPNKASPGGRRKRLEGKLKLQTLELERMPLSMQVCRSAFDWSTLTSLTLLECAQHETLWKILRKSFQPTPIGTGFGVSDDNSKMLPSGVLYEYHLALKHIHTDITTPALISFIKETLAPNTLEVLFLQDRRRGASGPPPVLLDTIFRGALKKHRTSLQKLLLDSSARSPLPGAVSVESTRWRNWTLNTEVLMYMTSGRMGNLRELAVSLDYKDWHTFLQRLPNIPHLRSINIPHVADYVGGAFDPRELAHQITDIITLRPEIRLCYIGLGAKCFEILESRSSPGSRSKRNGYGGSEDGDEDDGVAAAAALQAGIDSAVVNAGGLVPVDDPLEGEEEDTSDEEEVDDELDEEEETDDEITPTTANSDLDDTQSVGEEEEEDDDDDDDFDESDGGKVKLKLREILFYDDKVAVFRARHGRL</sequence>
<dbReference type="Proteomes" id="UP001283341">
    <property type="component" value="Unassembled WGS sequence"/>
</dbReference>
<reference evidence="2" key="2">
    <citation type="submission" date="2023-06" db="EMBL/GenBank/DDBJ databases">
        <authorList>
            <consortium name="Lawrence Berkeley National Laboratory"/>
            <person name="Haridas S."/>
            <person name="Hensen N."/>
            <person name="Bonometti L."/>
            <person name="Westerberg I."/>
            <person name="Brannstrom I.O."/>
            <person name="Guillou S."/>
            <person name="Cros-Aarteil S."/>
            <person name="Calhoun S."/>
            <person name="Kuo A."/>
            <person name="Mondo S."/>
            <person name="Pangilinan J."/>
            <person name="Riley R."/>
            <person name="Labutti K."/>
            <person name="Andreopoulos B."/>
            <person name="Lipzen A."/>
            <person name="Chen C."/>
            <person name="Yanf M."/>
            <person name="Daum C."/>
            <person name="Ng V."/>
            <person name="Clum A."/>
            <person name="Steindorff A."/>
            <person name="Ohm R."/>
            <person name="Martin F."/>
            <person name="Silar P."/>
            <person name="Natvig D."/>
            <person name="Lalanne C."/>
            <person name="Gautier V."/>
            <person name="Ament-Velasquez S.L."/>
            <person name="Kruys A."/>
            <person name="Hutchinson M.I."/>
            <person name="Powell A.J."/>
            <person name="Barry K."/>
            <person name="Miller A.N."/>
            <person name="Grigoriev I.V."/>
            <person name="Debuchy R."/>
            <person name="Gladieux P."/>
            <person name="Thoren M.H."/>
            <person name="Johannesson H."/>
        </authorList>
    </citation>
    <scope>NUCLEOTIDE SEQUENCE</scope>
    <source>
        <strain evidence="2">CBS 118394</strain>
    </source>
</reference>
<evidence type="ECO:0000313" key="2">
    <source>
        <dbReference type="EMBL" id="KAK3330828.1"/>
    </source>
</evidence>
<evidence type="ECO:0008006" key="4">
    <source>
        <dbReference type="Google" id="ProtNLM"/>
    </source>
</evidence>